<evidence type="ECO:0000313" key="3">
    <source>
        <dbReference type="EMBL" id="EHN10809.1"/>
    </source>
</evidence>
<keyword evidence="1" id="KW-0812">Transmembrane</keyword>
<feature type="transmembrane region" description="Helical" evidence="1">
    <location>
        <begin position="122"/>
        <end position="143"/>
    </location>
</feature>
<sequence length="486" mass="51862">MERTAARRRAVATALAAAAAALAAPATAGAHGLVVSRRDQPIPDWLFGWAAAIVLIASFTALAVAWRRPLLQDDHWRPLPSRAARLLPGRTVQALAGALGVGLLATTIWSGLAGTRELSLNFAPTFVFVTVWLGGVLVSVLLGDVTRALNPWRAIGRAVGGLLGALRGGRPLPHLPYPPWLGRWPAVVGLLGFVWLELIYDAPGDAMLDPATVATATIAYSAWTLAAMALFGVERWIERGETFAVYFHLFSRLAPLEVRRGYLGRRRPLAAVGSWPTPPGSLALVLTAIGVTAFDGAQEGALREPGRWLFERLLDAGLGTSGALRVSNTLMLLATVTVVAALYWLGIVGMARRRGPLTTGALARDFAHSFVPIALAYVVAHYFSLFVFQIQAQFTYLLSDPLGDGSDLFGTAGGGIDYGLFDAEGIWYVQVAALVIGHVVALVLAHDRALARFGDARSAARSQRWMLALMVCFTTAGLYLISQANA</sequence>
<feature type="transmembrane region" description="Helical" evidence="1">
    <location>
        <begin position="269"/>
        <end position="294"/>
    </location>
</feature>
<feature type="chain" id="PRO_5039286914" description="Fenitrothion hydrolase" evidence="2">
    <location>
        <begin position="24"/>
        <end position="486"/>
    </location>
</feature>
<feature type="transmembrane region" description="Helical" evidence="1">
    <location>
        <begin position="46"/>
        <end position="66"/>
    </location>
</feature>
<dbReference type="AlphaFoldDB" id="H0E6B1"/>
<feature type="transmembrane region" description="Helical" evidence="1">
    <location>
        <begin position="87"/>
        <end position="110"/>
    </location>
</feature>
<gene>
    <name evidence="3" type="ORF">PAI11_23610</name>
</gene>
<protein>
    <recommendedName>
        <fullName evidence="5">Fenitrothion hydrolase</fullName>
    </recommendedName>
</protein>
<dbReference type="Proteomes" id="UP000005143">
    <property type="component" value="Unassembled WGS sequence"/>
</dbReference>
<evidence type="ECO:0008006" key="5">
    <source>
        <dbReference type="Google" id="ProtNLM"/>
    </source>
</evidence>
<feature type="transmembrane region" description="Helical" evidence="1">
    <location>
        <begin position="370"/>
        <end position="392"/>
    </location>
</feature>
<dbReference type="EMBL" id="AGUD01000201">
    <property type="protein sequence ID" value="EHN10809.1"/>
    <property type="molecule type" value="Genomic_DNA"/>
</dbReference>
<feature type="signal peptide" evidence="2">
    <location>
        <begin position="1"/>
        <end position="23"/>
    </location>
</feature>
<keyword evidence="2" id="KW-0732">Signal</keyword>
<keyword evidence="1" id="KW-0472">Membrane</keyword>
<proteinExistence type="predicted"/>
<name>H0E6B1_9ACTN</name>
<reference evidence="3 4" key="1">
    <citation type="journal article" date="2013" name="Biodegradation">
        <title>Quantitative proteomic analysis of ibuprofen-degrading Patulibacter sp. strain I11.</title>
        <authorList>
            <person name="Almeida B."/>
            <person name="Kjeldal H."/>
            <person name="Lolas I."/>
            <person name="Knudsen A.D."/>
            <person name="Carvalho G."/>
            <person name="Nielsen K.L."/>
            <person name="Barreto Crespo M.T."/>
            <person name="Stensballe A."/>
            <person name="Nielsen J.L."/>
        </authorList>
    </citation>
    <scope>NUCLEOTIDE SEQUENCE [LARGE SCALE GENOMIC DNA]</scope>
    <source>
        <strain evidence="3 4">I11</strain>
    </source>
</reference>
<accession>H0E6B1</accession>
<keyword evidence="1" id="KW-1133">Transmembrane helix</keyword>
<evidence type="ECO:0000256" key="2">
    <source>
        <dbReference type="SAM" id="SignalP"/>
    </source>
</evidence>
<feature type="transmembrane region" description="Helical" evidence="1">
    <location>
        <begin position="425"/>
        <end position="445"/>
    </location>
</feature>
<evidence type="ECO:0000256" key="1">
    <source>
        <dbReference type="SAM" id="Phobius"/>
    </source>
</evidence>
<feature type="transmembrane region" description="Helical" evidence="1">
    <location>
        <begin position="180"/>
        <end position="200"/>
    </location>
</feature>
<comment type="caution">
    <text evidence="3">The sequence shown here is derived from an EMBL/GenBank/DDBJ whole genome shotgun (WGS) entry which is preliminary data.</text>
</comment>
<keyword evidence="4" id="KW-1185">Reference proteome</keyword>
<feature type="transmembrane region" description="Helical" evidence="1">
    <location>
        <begin position="330"/>
        <end position="349"/>
    </location>
</feature>
<evidence type="ECO:0000313" key="4">
    <source>
        <dbReference type="Proteomes" id="UP000005143"/>
    </source>
</evidence>
<organism evidence="3 4">
    <name type="scientific">Patulibacter medicamentivorans</name>
    <dbReference type="NCBI Taxonomy" id="1097667"/>
    <lineage>
        <taxon>Bacteria</taxon>
        <taxon>Bacillati</taxon>
        <taxon>Actinomycetota</taxon>
        <taxon>Thermoleophilia</taxon>
        <taxon>Solirubrobacterales</taxon>
        <taxon>Patulibacteraceae</taxon>
        <taxon>Patulibacter</taxon>
    </lineage>
</organism>
<feature type="transmembrane region" description="Helical" evidence="1">
    <location>
        <begin position="465"/>
        <end position="482"/>
    </location>
</feature>
<dbReference type="PROSITE" id="PS51318">
    <property type="entry name" value="TAT"/>
    <property type="match status" value="1"/>
</dbReference>
<dbReference type="InterPro" id="IPR006311">
    <property type="entry name" value="TAT_signal"/>
</dbReference>
<feature type="transmembrane region" description="Helical" evidence="1">
    <location>
        <begin position="212"/>
        <end position="233"/>
    </location>
</feature>